<dbReference type="SMART" id="SM00220">
    <property type="entry name" value="S_TKc"/>
    <property type="match status" value="1"/>
</dbReference>
<feature type="compositionally biased region" description="Polar residues" evidence="11">
    <location>
        <begin position="569"/>
        <end position="578"/>
    </location>
</feature>
<feature type="compositionally biased region" description="Basic residues" evidence="11">
    <location>
        <begin position="618"/>
        <end position="631"/>
    </location>
</feature>
<keyword evidence="3" id="KW-0723">Serine/threonine-protein kinase</keyword>
<dbReference type="GO" id="GO:0004521">
    <property type="term" value="F:RNA endonuclease activity"/>
    <property type="evidence" value="ECO:0007669"/>
    <property type="project" value="InterPro"/>
</dbReference>
<dbReference type="SMART" id="SM00580">
    <property type="entry name" value="PUG"/>
    <property type="match status" value="1"/>
</dbReference>
<evidence type="ECO:0000256" key="4">
    <source>
        <dbReference type="ARBA" id="ARBA00022679"/>
    </source>
</evidence>
<sequence>MKPSELLHRRRPPLNNFLPALLLLLCTILLSNGEYPLGAARAEPVPEALPALFHPSFQDGSNSPAASNIALALSGQARRQLLNDEERARGVAQRARPPGFEDLELLNIVLITTIDGGLHAVERSTGRKIWSQNGVVGSDRGGRLIKSRYNESSGEAYYIVDPHDGQLYVHIKADGNRGGSGGAMQKLPLKLEELIDLSPFHFPQDPAHIFIGSKTTSLVGLDLQTGHSVGTFGTNRSTPLGVCKPDGEGLHVMEDGECESDIDDRPEDLLYIGQTDYHLVRRSHTGEIIQDLLYTRMVPNAVHRDLADYWSRHGHTKGEVFIRPGRKYGGYAGSFNAANTKDQAEYEDRWRVEMLYDGTVAGFLQEQGLRWVADLGSVGVSVFDVLLPATPGSKPILLPQPPAYLPTLFPEAQNNLQLMGLPPSALVHELPVAREGDGSVEEQGFFVMSSANHPLVGYAPRAQKGSLIGGHAVHEAVSERLPPLIDPAATDDAMAREEIRQPHEKKGVDEVEPAREMQPGWAARWKRGPDWLSLGIMGLLVMVSLWIFTSARRQSASAPPRPLEMATKAETTNKTTSIAFDKALPAIPKDDEDSESTRDSTISPQAEVAEDQPVGKKANGRRRKRGKKNRGKRDDQGNEDDNEDGEITEVEPLGEEGGQGDMIVAAPESGEKPEDVIRGHDVTQVDGLSVTEDVIGYGSAGTVVYKGVFQGRAVAVKRLLRDFVSIASQEVALLQASDDHQNVIRYFYQEKRDNFLFIALELCSASLADIIENPSAHQDLAIGFDRKKSIYQITSGLKHLHSLKIIHRDLKPQNVLVSVNSKGVQRMLLSDFGLAKRLDHGQSSYAQTANHAVGSIGWRAPECLRGEVQLDDLFEDSSQSSLGLLNSNTARHPSDGSLPGRQARLTKAVDLFSLGCMYFYVMTGGCHPYGDRYEREMNIVRGQITGLDKLDSYGEDGYEAKCLVTKLLSPVSSERPDTSVCMVHPMFWTAARRLAFLCDASDRFEIMELQPPEPTLCQLESKAGEVIGQSWQKRLDSVFLDNLGKHRKYDSRSLRDLLRALRNKVSASVDLPDNVKRRLGSLPAGFLHYFTSRFPTLFTHVHSVVQGSKLRHESMFTGYFEQED</sequence>
<feature type="compositionally biased region" description="Acidic residues" evidence="11">
    <location>
        <begin position="637"/>
        <end position="654"/>
    </location>
</feature>
<feature type="signal peptide" evidence="12">
    <location>
        <begin position="1"/>
        <end position="33"/>
    </location>
</feature>
<dbReference type="Proteomes" id="UP000812966">
    <property type="component" value="Unassembled WGS sequence"/>
</dbReference>
<dbReference type="CDD" id="cd10422">
    <property type="entry name" value="RNase_Ire1"/>
    <property type="match status" value="1"/>
</dbReference>
<dbReference type="PROSITE" id="PS50011">
    <property type="entry name" value="PROTEIN_KINASE_DOM"/>
    <property type="match status" value="1"/>
</dbReference>
<reference evidence="15" key="1">
    <citation type="submission" date="2020-04" db="EMBL/GenBank/DDBJ databases">
        <title>Analysis of mating type loci in Filobasidium floriforme.</title>
        <authorList>
            <person name="Nowrousian M."/>
        </authorList>
    </citation>
    <scope>NUCLEOTIDE SEQUENCE</scope>
    <source>
        <strain evidence="15">CBS 6242</strain>
    </source>
</reference>
<dbReference type="SUPFAM" id="SSF56112">
    <property type="entry name" value="Protein kinase-like (PK-like)"/>
    <property type="match status" value="1"/>
</dbReference>
<dbReference type="FunFam" id="3.30.200.20:FF:000077">
    <property type="entry name" value="Putative Serine/threonine-protein kinase/endoribonuclease IRE1"/>
    <property type="match status" value="1"/>
</dbReference>
<evidence type="ECO:0000259" key="13">
    <source>
        <dbReference type="PROSITE" id="PS50011"/>
    </source>
</evidence>
<dbReference type="Gene3D" id="2.130.10.10">
    <property type="entry name" value="YVTN repeat-like/Quinoprotein amine dehydrogenase"/>
    <property type="match status" value="1"/>
</dbReference>
<keyword evidence="16" id="KW-1185">Reference proteome</keyword>
<dbReference type="GO" id="GO:0036498">
    <property type="term" value="P:IRE1-mediated unfolded protein response"/>
    <property type="evidence" value="ECO:0007669"/>
    <property type="project" value="TreeGrafter"/>
</dbReference>
<evidence type="ECO:0000256" key="6">
    <source>
        <dbReference type="ARBA" id="ARBA00022729"/>
    </source>
</evidence>
<protein>
    <recommendedName>
        <fullName evidence="2">non-specific serine/threonine protein kinase</fullName>
        <ecNumber evidence="2">2.7.11.1</ecNumber>
    </recommendedName>
</protein>
<name>A0A8K0JRV3_9TREE</name>
<evidence type="ECO:0000313" key="16">
    <source>
        <dbReference type="Proteomes" id="UP000812966"/>
    </source>
</evidence>
<dbReference type="EMBL" id="JABELV010000007">
    <property type="protein sequence ID" value="KAG7571394.1"/>
    <property type="molecule type" value="Genomic_DNA"/>
</dbReference>
<organism evidence="15 16">
    <name type="scientific">Filobasidium floriforme</name>
    <dbReference type="NCBI Taxonomy" id="5210"/>
    <lineage>
        <taxon>Eukaryota</taxon>
        <taxon>Fungi</taxon>
        <taxon>Dikarya</taxon>
        <taxon>Basidiomycota</taxon>
        <taxon>Agaricomycotina</taxon>
        <taxon>Tremellomycetes</taxon>
        <taxon>Filobasidiales</taxon>
        <taxon>Filobasidiaceae</taxon>
        <taxon>Filobasidium</taxon>
    </lineage>
</organism>
<keyword evidence="4" id="KW-0808">Transferase</keyword>
<evidence type="ECO:0000256" key="2">
    <source>
        <dbReference type="ARBA" id="ARBA00012513"/>
    </source>
</evidence>
<dbReference type="InterPro" id="IPR045133">
    <property type="entry name" value="IRE1/2-like"/>
</dbReference>
<dbReference type="GO" id="GO:0006397">
    <property type="term" value="P:mRNA processing"/>
    <property type="evidence" value="ECO:0007669"/>
    <property type="project" value="InterPro"/>
</dbReference>
<feature type="chain" id="PRO_5035431064" description="non-specific serine/threonine protein kinase" evidence="12">
    <location>
        <begin position="34"/>
        <end position="1124"/>
    </location>
</feature>
<evidence type="ECO:0000256" key="5">
    <source>
        <dbReference type="ARBA" id="ARBA00022692"/>
    </source>
</evidence>
<dbReference type="PANTHER" id="PTHR13954:SF6">
    <property type="entry name" value="NON-SPECIFIC SERINE_THREONINE PROTEIN KINASE"/>
    <property type="match status" value="1"/>
</dbReference>
<dbReference type="Gene3D" id="1.20.1440.180">
    <property type="entry name" value="KEN domain"/>
    <property type="match status" value="1"/>
</dbReference>
<dbReference type="InterPro" id="IPR011009">
    <property type="entry name" value="Kinase-like_dom_sf"/>
</dbReference>
<evidence type="ECO:0000313" key="15">
    <source>
        <dbReference type="EMBL" id="KAG7571394.1"/>
    </source>
</evidence>
<feature type="region of interest" description="Disordered" evidence="11">
    <location>
        <begin position="553"/>
        <end position="674"/>
    </location>
</feature>
<accession>A0A8K0JRV3</accession>
<feature type="domain" description="Protein kinase" evidence="13">
    <location>
        <begin position="689"/>
        <end position="987"/>
    </location>
</feature>
<dbReference type="InterPro" id="IPR011047">
    <property type="entry name" value="Quinoprotein_ADH-like_sf"/>
</dbReference>
<dbReference type="InterPro" id="IPR038357">
    <property type="entry name" value="KEN_sf"/>
</dbReference>
<dbReference type="GO" id="GO:0005524">
    <property type="term" value="F:ATP binding"/>
    <property type="evidence" value="ECO:0007669"/>
    <property type="project" value="UniProtKB-KW"/>
</dbReference>
<dbReference type="Gene3D" id="1.10.510.10">
    <property type="entry name" value="Transferase(Phosphotransferase) domain 1"/>
    <property type="match status" value="1"/>
</dbReference>
<evidence type="ECO:0000256" key="3">
    <source>
        <dbReference type="ARBA" id="ARBA00022527"/>
    </source>
</evidence>
<evidence type="ECO:0000259" key="14">
    <source>
        <dbReference type="PROSITE" id="PS51392"/>
    </source>
</evidence>
<dbReference type="PROSITE" id="PS51392">
    <property type="entry name" value="KEN"/>
    <property type="match status" value="1"/>
</dbReference>
<dbReference type="InterPro" id="IPR015943">
    <property type="entry name" value="WD40/YVTN_repeat-like_dom_sf"/>
</dbReference>
<evidence type="ECO:0000256" key="10">
    <source>
        <dbReference type="ARBA" id="ARBA00022989"/>
    </source>
</evidence>
<dbReference type="InterPro" id="IPR010513">
    <property type="entry name" value="KEN_dom"/>
</dbReference>
<evidence type="ECO:0000256" key="8">
    <source>
        <dbReference type="ARBA" id="ARBA00022777"/>
    </source>
</evidence>
<dbReference type="InterPro" id="IPR008271">
    <property type="entry name" value="Ser/Thr_kinase_AS"/>
</dbReference>
<dbReference type="GO" id="GO:1990604">
    <property type="term" value="C:IRE1-TRAF2-ASK1 complex"/>
    <property type="evidence" value="ECO:0007669"/>
    <property type="project" value="TreeGrafter"/>
</dbReference>
<dbReference type="AlphaFoldDB" id="A0A8K0JRV3"/>
<proteinExistence type="predicted"/>
<keyword evidence="6 12" id="KW-0732">Signal</keyword>
<dbReference type="PANTHER" id="PTHR13954">
    <property type="entry name" value="IRE1-RELATED"/>
    <property type="match status" value="1"/>
</dbReference>
<dbReference type="GO" id="GO:0051082">
    <property type="term" value="F:unfolded protein binding"/>
    <property type="evidence" value="ECO:0007669"/>
    <property type="project" value="TreeGrafter"/>
</dbReference>
<keyword evidence="10" id="KW-1133">Transmembrane helix</keyword>
<dbReference type="Gene3D" id="3.30.200.20">
    <property type="entry name" value="Phosphorylase Kinase, domain 1"/>
    <property type="match status" value="1"/>
</dbReference>
<dbReference type="Pfam" id="PF00069">
    <property type="entry name" value="Pkinase"/>
    <property type="match status" value="1"/>
</dbReference>
<evidence type="ECO:0000256" key="12">
    <source>
        <dbReference type="SAM" id="SignalP"/>
    </source>
</evidence>
<feature type="domain" description="KEN" evidence="14">
    <location>
        <begin position="990"/>
        <end position="1122"/>
    </location>
</feature>
<evidence type="ECO:0000256" key="1">
    <source>
        <dbReference type="ARBA" id="ARBA00004479"/>
    </source>
</evidence>
<keyword evidence="5" id="KW-0812">Transmembrane</keyword>
<dbReference type="InterPro" id="IPR000719">
    <property type="entry name" value="Prot_kinase_dom"/>
</dbReference>
<comment type="caution">
    <text evidence="15">The sequence shown here is derived from an EMBL/GenBank/DDBJ whole genome shotgun (WGS) entry which is preliminary data.</text>
</comment>
<dbReference type="GO" id="GO:0004674">
    <property type="term" value="F:protein serine/threonine kinase activity"/>
    <property type="evidence" value="ECO:0007669"/>
    <property type="project" value="UniProtKB-KW"/>
</dbReference>
<gene>
    <name evidence="15" type="ORF">FFLO_00577</name>
</gene>
<dbReference type="PROSITE" id="PS00108">
    <property type="entry name" value="PROTEIN_KINASE_ST"/>
    <property type="match status" value="1"/>
</dbReference>
<keyword evidence="8" id="KW-0418">Kinase</keyword>
<comment type="subcellular location">
    <subcellularLocation>
        <location evidence="1">Membrane</location>
        <topology evidence="1">Single-pass type I membrane protein</topology>
    </subcellularLocation>
</comment>
<keyword evidence="9" id="KW-0067">ATP-binding</keyword>
<evidence type="ECO:0000256" key="11">
    <source>
        <dbReference type="SAM" id="MobiDB-lite"/>
    </source>
</evidence>
<evidence type="ECO:0000256" key="9">
    <source>
        <dbReference type="ARBA" id="ARBA00022840"/>
    </source>
</evidence>
<keyword evidence="10" id="KW-0472">Membrane</keyword>
<dbReference type="EC" id="2.7.11.1" evidence="2"/>
<dbReference type="GO" id="GO:0070059">
    <property type="term" value="P:intrinsic apoptotic signaling pathway in response to endoplasmic reticulum stress"/>
    <property type="evidence" value="ECO:0007669"/>
    <property type="project" value="TreeGrafter"/>
</dbReference>
<dbReference type="SUPFAM" id="SSF50998">
    <property type="entry name" value="Quinoprotein alcohol dehydrogenase-like"/>
    <property type="match status" value="1"/>
</dbReference>
<evidence type="ECO:0000256" key="7">
    <source>
        <dbReference type="ARBA" id="ARBA00022741"/>
    </source>
</evidence>
<dbReference type="Pfam" id="PF06479">
    <property type="entry name" value="Ribonuc_2-5A"/>
    <property type="match status" value="1"/>
</dbReference>
<keyword evidence="7" id="KW-0547">Nucleotide-binding</keyword>